<dbReference type="VEuPathDB" id="FungiDB:A1O9_01292"/>
<reference evidence="1 2" key="1">
    <citation type="submission" date="2013-03" db="EMBL/GenBank/DDBJ databases">
        <title>The Genome Sequence of Exophiala aquamarina CBS 119918.</title>
        <authorList>
            <consortium name="The Broad Institute Genomics Platform"/>
            <person name="Cuomo C."/>
            <person name="de Hoog S."/>
            <person name="Gorbushina A."/>
            <person name="Walker B."/>
            <person name="Young S.K."/>
            <person name="Zeng Q."/>
            <person name="Gargeya S."/>
            <person name="Fitzgerald M."/>
            <person name="Haas B."/>
            <person name="Abouelleil A."/>
            <person name="Allen A.W."/>
            <person name="Alvarado L."/>
            <person name="Arachchi H.M."/>
            <person name="Berlin A.M."/>
            <person name="Chapman S.B."/>
            <person name="Gainer-Dewar J."/>
            <person name="Goldberg J."/>
            <person name="Griggs A."/>
            <person name="Gujja S."/>
            <person name="Hansen M."/>
            <person name="Howarth C."/>
            <person name="Imamovic A."/>
            <person name="Ireland A."/>
            <person name="Larimer J."/>
            <person name="McCowan C."/>
            <person name="Murphy C."/>
            <person name="Pearson M."/>
            <person name="Poon T.W."/>
            <person name="Priest M."/>
            <person name="Roberts A."/>
            <person name="Saif S."/>
            <person name="Shea T."/>
            <person name="Sisk P."/>
            <person name="Sykes S."/>
            <person name="Wortman J."/>
            <person name="Nusbaum C."/>
            <person name="Birren B."/>
        </authorList>
    </citation>
    <scope>NUCLEOTIDE SEQUENCE [LARGE SCALE GENOMIC DNA]</scope>
    <source>
        <strain evidence="1 2">CBS 119918</strain>
    </source>
</reference>
<dbReference type="EMBL" id="AMGV01000001">
    <property type="protein sequence ID" value="KEF63315.1"/>
    <property type="molecule type" value="Genomic_DNA"/>
</dbReference>
<organism evidence="1 2">
    <name type="scientific">Exophiala aquamarina CBS 119918</name>
    <dbReference type="NCBI Taxonomy" id="1182545"/>
    <lineage>
        <taxon>Eukaryota</taxon>
        <taxon>Fungi</taxon>
        <taxon>Dikarya</taxon>
        <taxon>Ascomycota</taxon>
        <taxon>Pezizomycotina</taxon>
        <taxon>Eurotiomycetes</taxon>
        <taxon>Chaetothyriomycetidae</taxon>
        <taxon>Chaetothyriales</taxon>
        <taxon>Herpotrichiellaceae</taxon>
        <taxon>Exophiala</taxon>
    </lineage>
</organism>
<sequence>MFGNYGMRSSQQQLTIAVGKVREDVERAALVVRASYEAGLKALRSRAHPGDVAEAMLEPLREADASNKGSQIRSLNPILAICSCDVDLAQVGISNKSPQLDATYVG</sequence>
<keyword evidence="2" id="KW-1185">Reference proteome</keyword>
<proteinExistence type="predicted"/>
<comment type="caution">
    <text evidence="1">The sequence shown here is derived from an EMBL/GenBank/DDBJ whole genome shotgun (WGS) entry which is preliminary data.</text>
</comment>
<dbReference type="SUPFAM" id="SSF55920">
    <property type="entry name" value="Creatinase/aminopeptidase"/>
    <property type="match status" value="1"/>
</dbReference>
<name>A0A072Q5Y7_9EURO</name>
<gene>
    <name evidence="1" type="ORF">A1O9_01292</name>
</gene>
<dbReference type="HOGENOM" id="CLU_2223276_0_0_1"/>
<evidence type="ECO:0000313" key="1">
    <source>
        <dbReference type="EMBL" id="KEF63315.1"/>
    </source>
</evidence>
<dbReference type="InterPro" id="IPR036005">
    <property type="entry name" value="Creatinase/aminopeptidase-like"/>
</dbReference>
<dbReference type="AlphaFoldDB" id="A0A072Q5Y7"/>
<dbReference type="GeneID" id="25276239"/>
<dbReference type="RefSeq" id="XP_013265905.1">
    <property type="nucleotide sequence ID" value="XM_013410451.1"/>
</dbReference>
<protein>
    <submittedName>
        <fullName evidence="1">Uncharacterized protein</fullName>
    </submittedName>
</protein>
<evidence type="ECO:0000313" key="2">
    <source>
        <dbReference type="Proteomes" id="UP000027920"/>
    </source>
</evidence>
<accession>A0A072Q5Y7</accession>
<dbReference type="Proteomes" id="UP000027920">
    <property type="component" value="Unassembled WGS sequence"/>
</dbReference>
<dbReference type="OrthoDB" id="5290013at2759"/>